<evidence type="ECO:0000256" key="1">
    <source>
        <dbReference type="SAM" id="MobiDB-lite"/>
    </source>
</evidence>
<dbReference type="Proteomes" id="UP001446337">
    <property type="component" value="Chromosome"/>
</dbReference>
<dbReference type="RefSeq" id="WP_343499371.1">
    <property type="nucleotide sequence ID" value="NZ_CP154792.1"/>
</dbReference>
<keyword evidence="3" id="KW-1185">Reference proteome</keyword>
<reference evidence="2 3" key="1">
    <citation type="submission" date="2024-05" db="EMBL/GenBank/DDBJ databases">
        <title>Achromobacter denitrificans. BP1, complete genome.</title>
        <authorList>
            <person name="Zhang B."/>
        </authorList>
    </citation>
    <scope>NUCLEOTIDE SEQUENCE [LARGE SCALE GENOMIC DNA]</scope>
    <source>
        <strain evidence="2 3">BP1</strain>
    </source>
</reference>
<dbReference type="EMBL" id="CP154792">
    <property type="protein sequence ID" value="XAN18161.1"/>
    <property type="molecule type" value="Genomic_DNA"/>
</dbReference>
<evidence type="ECO:0000313" key="3">
    <source>
        <dbReference type="Proteomes" id="UP001446337"/>
    </source>
</evidence>
<feature type="compositionally biased region" description="Low complexity" evidence="1">
    <location>
        <begin position="9"/>
        <end position="20"/>
    </location>
</feature>
<feature type="region of interest" description="Disordered" evidence="1">
    <location>
        <begin position="1"/>
        <end position="23"/>
    </location>
</feature>
<organism evidence="2 3">
    <name type="scientific">Achromobacter denitrificans</name>
    <name type="common">Alcaligenes denitrificans</name>
    <dbReference type="NCBI Taxonomy" id="32002"/>
    <lineage>
        <taxon>Bacteria</taxon>
        <taxon>Pseudomonadati</taxon>
        <taxon>Pseudomonadota</taxon>
        <taxon>Betaproteobacteria</taxon>
        <taxon>Burkholderiales</taxon>
        <taxon>Alcaligenaceae</taxon>
        <taxon>Achromobacter</taxon>
    </lineage>
</organism>
<gene>
    <name evidence="2" type="ORF">AAIK43_09010</name>
</gene>
<accession>A0ABZ3G882</accession>
<proteinExistence type="predicted"/>
<sequence>MLTPTNHCAAPAAPSATPQADTEMPLRDLVARHAGELERLLDAQVQCTDPALARAFGLQLESYRERGGPAYPSWLYGVSLRLLRDSAAKGLDEPSDFSLRFLRGLPPALARPMITLALSSISYAACAIYLCKPASAAAQDILLPSDRKACVDGNLRNHFK</sequence>
<evidence type="ECO:0000313" key="2">
    <source>
        <dbReference type="EMBL" id="XAN18161.1"/>
    </source>
</evidence>
<name>A0ABZ3G882_ACHDE</name>
<protein>
    <submittedName>
        <fullName evidence="2">Uncharacterized protein</fullName>
    </submittedName>
</protein>